<dbReference type="InterPro" id="IPR003615">
    <property type="entry name" value="HNH_nuc"/>
</dbReference>
<dbReference type="RefSeq" id="WP_054546338.1">
    <property type="nucleotide sequence ID" value="NZ_LIZK01000002.1"/>
</dbReference>
<dbReference type="Gene3D" id="2.10.230.10">
    <property type="entry name" value="Heat shock protein DnaJ, cysteine-rich domain"/>
    <property type="match status" value="2"/>
</dbReference>
<sequence length="518" mass="58427">MCKGLLNEYEAALKFDLSPTLLRWLTSYSVVDKQKLEFKVKHDVYYYKIDDLTVINQKMEGKWPKTKKGKRPNVPSGIKDEIKSEARHACPVCNRSHGEIAHIDPVAATHCNHPKNLIYLCPNHHTEYDNALIPSNVTRNDVLSLKKGLQIFQRAIWKIKGELIQSYLGALNSAISLLNVHEQIKDIIPESDFEETLADISKLSQNLSSDGNEKFDFKNIDTLKYKAKSYIEENKDDICPLCSGNGFTDYYDSCPVCLGDGEIAQERLKVLDLSIYDLVNCKLCDGSGVHDGDDCRGCGGDRQVSQYFYDTHDWSMYDLVDCKLCDGSGVHDGDDCRGCGGDRQVSQYFYDTHDWSMYDLVDCKLCDGSGVHDGDDCRGCGGDRQVSQHFYDTHDWSMYDLVDCKLCDGSGVHDGDDCRVCGGDRQVSQHFYDTHDWSMYDLVDCKLCDGSGVHDGDDCRVCGGDRQVSQHFYDTHDWSMYDLVDCKACNGSGVDNGDDCRLCCGERKIPNYLSEGYY</sequence>
<proteinExistence type="predicted"/>
<evidence type="ECO:0000313" key="3">
    <source>
        <dbReference type="Proteomes" id="UP000050463"/>
    </source>
</evidence>
<dbReference type="InterPro" id="IPR036410">
    <property type="entry name" value="HSP_DnaJ_Cys-rich_dom_sf"/>
</dbReference>
<dbReference type="Proteomes" id="UP000050463">
    <property type="component" value="Unassembled WGS sequence"/>
</dbReference>
<dbReference type="CDD" id="cd00085">
    <property type="entry name" value="HNHc"/>
    <property type="match status" value="1"/>
</dbReference>
<dbReference type="SUPFAM" id="SSF57938">
    <property type="entry name" value="DnaJ/Hsp40 cysteine-rich domain"/>
    <property type="match status" value="3"/>
</dbReference>
<dbReference type="SMART" id="SM00507">
    <property type="entry name" value="HNHc"/>
    <property type="match status" value="1"/>
</dbReference>
<dbReference type="AlphaFoldDB" id="A0A837P0F6"/>
<reference evidence="2 3" key="1">
    <citation type="submission" date="2015-08" db="EMBL/GenBank/DDBJ databases">
        <title>Draft Genome Sequence of Vibrio splendidus UCD-SED7.</title>
        <authorList>
            <person name="Lee R.D."/>
            <person name="Lang J.M."/>
            <person name="Coil D.A."/>
            <person name="Jospin G."/>
            <person name="Eisen J.A."/>
        </authorList>
    </citation>
    <scope>NUCLEOTIDE SEQUENCE [LARGE SCALE GENOMIC DNA]</scope>
    <source>
        <strain evidence="2 3">UCD-SED7</strain>
    </source>
</reference>
<evidence type="ECO:0000259" key="1">
    <source>
        <dbReference type="SMART" id="SM00507"/>
    </source>
</evidence>
<dbReference type="Gene3D" id="6.20.20.10">
    <property type="match status" value="3"/>
</dbReference>
<organism evidence="2 3">
    <name type="scientific">Vibrio splendidus</name>
    <dbReference type="NCBI Taxonomy" id="29497"/>
    <lineage>
        <taxon>Bacteria</taxon>
        <taxon>Pseudomonadati</taxon>
        <taxon>Pseudomonadota</taxon>
        <taxon>Gammaproteobacteria</taxon>
        <taxon>Vibrionales</taxon>
        <taxon>Vibrionaceae</taxon>
        <taxon>Vibrio</taxon>
    </lineage>
</organism>
<name>A0A837P0F6_VIBSP</name>
<comment type="caution">
    <text evidence="2">The sequence shown here is derived from an EMBL/GenBank/DDBJ whole genome shotgun (WGS) entry which is preliminary data.</text>
</comment>
<accession>A0A837P0F6</accession>
<evidence type="ECO:0000313" key="2">
    <source>
        <dbReference type="EMBL" id="KPL95060.1"/>
    </source>
</evidence>
<protein>
    <recommendedName>
        <fullName evidence="1">HNH nuclease domain-containing protein</fullName>
    </recommendedName>
</protein>
<gene>
    <name evidence="2" type="ORF">AN168_05305</name>
</gene>
<feature type="domain" description="HNH nuclease" evidence="1">
    <location>
        <begin position="77"/>
        <end position="126"/>
    </location>
</feature>
<dbReference type="EMBL" id="LIZK01000002">
    <property type="protein sequence ID" value="KPL95060.1"/>
    <property type="molecule type" value="Genomic_DNA"/>
</dbReference>